<feature type="transmembrane region" description="Helical" evidence="1">
    <location>
        <begin position="79"/>
        <end position="98"/>
    </location>
</feature>
<evidence type="ECO:0000313" key="3">
    <source>
        <dbReference type="Proteomes" id="UP001596004"/>
    </source>
</evidence>
<keyword evidence="1" id="KW-0472">Membrane</keyword>
<reference evidence="3" key="1">
    <citation type="journal article" date="2019" name="Int. J. Syst. Evol. Microbiol.">
        <title>The Global Catalogue of Microorganisms (GCM) 10K type strain sequencing project: providing services to taxonomists for standard genome sequencing and annotation.</title>
        <authorList>
            <consortium name="The Broad Institute Genomics Platform"/>
            <consortium name="The Broad Institute Genome Sequencing Center for Infectious Disease"/>
            <person name="Wu L."/>
            <person name="Ma J."/>
        </authorList>
    </citation>
    <scope>NUCLEOTIDE SEQUENCE [LARGE SCALE GENOMIC DNA]</scope>
    <source>
        <strain evidence="3">CGMCC 4.7132</strain>
    </source>
</reference>
<dbReference type="RefSeq" id="WP_380841917.1">
    <property type="nucleotide sequence ID" value="NZ_JBHSFP010000012.1"/>
</dbReference>
<dbReference type="Pfam" id="PF08592">
    <property type="entry name" value="Anthrone_oxy"/>
    <property type="match status" value="1"/>
</dbReference>
<feature type="transmembrane region" description="Helical" evidence="1">
    <location>
        <begin position="46"/>
        <end position="72"/>
    </location>
</feature>
<dbReference type="EMBL" id="JBHSFP010000012">
    <property type="protein sequence ID" value="MFC4532978.1"/>
    <property type="molecule type" value="Genomic_DNA"/>
</dbReference>
<protein>
    <submittedName>
        <fullName evidence="2">DUF1772 domain-containing protein</fullName>
    </submittedName>
</protein>
<comment type="caution">
    <text evidence="2">The sequence shown here is derived from an EMBL/GenBank/DDBJ whole genome shotgun (WGS) entry which is preliminary data.</text>
</comment>
<keyword evidence="1" id="KW-0812">Transmembrane</keyword>
<gene>
    <name evidence="2" type="ORF">ACFO60_19550</name>
</gene>
<organism evidence="2 3">
    <name type="scientific">Sphaerisporangium dianthi</name>
    <dbReference type="NCBI Taxonomy" id="1436120"/>
    <lineage>
        <taxon>Bacteria</taxon>
        <taxon>Bacillati</taxon>
        <taxon>Actinomycetota</taxon>
        <taxon>Actinomycetes</taxon>
        <taxon>Streptosporangiales</taxon>
        <taxon>Streptosporangiaceae</taxon>
        <taxon>Sphaerisporangium</taxon>
    </lineage>
</organism>
<proteinExistence type="predicted"/>
<feature type="transmembrane region" description="Helical" evidence="1">
    <location>
        <begin position="130"/>
        <end position="150"/>
    </location>
</feature>
<name>A0ABV9CIY5_9ACTN</name>
<keyword evidence="1" id="KW-1133">Transmembrane helix</keyword>
<keyword evidence="3" id="KW-1185">Reference proteome</keyword>
<dbReference type="InterPro" id="IPR013901">
    <property type="entry name" value="Anthrone_oxy"/>
</dbReference>
<dbReference type="Proteomes" id="UP001596004">
    <property type="component" value="Unassembled WGS sequence"/>
</dbReference>
<sequence length="166" mass="17785">MLFRLVKTLAAVSTGLLAGAFGYGVVNVVYAFHAVPIPVRLTFHAALMQVNGVVMQSMMALALLSTLALAAMAASVPRLLAAGSATLVLATFLITRFGNVPIHPLIEKWAVTSPPAGYAAILDRWEMFNLMRTGTGFAAFGLIVCILVVFGERTPPRRSRVQVERT</sequence>
<accession>A0ABV9CIY5</accession>
<evidence type="ECO:0000256" key="1">
    <source>
        <dbReference type="SAM" id="Phobius"/>
    </source>
</evidence>
<evidence type="ECO:0000313" key="2">
    <source>
        <dbReference type="EMBL" id="MFC4532978.1"/>
    </source>
</evidence>